<dbReference type="AlphaFoldDB" id="A0A9W6Z2N2"/>
<dbReference type="InterPro" id="IPR047859">
    <property type="entry name" value="Ribosomal_bL17_CS"/>
</dbReference>
<evidence type="ECO:0000256" key="2">
    <source>
        <dbReference type="ARBA" id="ARBA00022980"/>
    </source>
</evidence>
<dbReference type="InterPro" id="IPR000456">
    <property type="entry name" value="Ribosomal_bL17"/>
</dbReference>
<dbReference type="InterPro" id="IPR036373">
    <property type="entry name" value="Ribosomal_bL17_sf"/>
</dbReference>
<comment type="caution">
    <text evidence="6">The sequence shown here is derived from an EMBL/GenBank/DDBJ whole genome shotgun (WGS) entry which is preliminary data.</text>
</comment>
<dbReference type="Proteomes" id="UP001165063">
    <property type="component" value="Unassembled WGS sequence"/>
</dbReference>
<accession>A0A9W6Z2N2</accession>
<dbReference type="Pfam" id="PF01196">
    <property type="entry name" value="Ribosomal_L17"/>
    <property type="match status" value="1"/>
</dbReference>
<dbReference type="NCBIfam" id="TIGR00059">
    <property type="entry name" value="L17"/>
    <property type="match status" value="1"/>
</dbReference>
<dbReference type="PANTHER" id="PTHR14413:SF16">
    <property type="entry name" value="LARGE RIBOSOMAL SUBUNIT PROTEIN BL17M"/>
    <property type="match status" value="1"/>
</dbReference>
<proteinExistence type="inferred from homology"/>
<evidence type="ECO:0000256" key="5">
    <source>
        <dbReference type="SAM" id="MobiDB-lite"/>
    </source>
</evidence>
<dbReference type="Gene3D" id="3.90.1030.10">
    <property type="entry name" value="Ribosomal protein L17"/>
    <property type="match status" value="1"/>
</dbReference>
<dbReference type="GO" id="GO:0003735">
    <property type="term" value="F:structural constituent of ribosome"/>
    <property type="evidence" value="ECO:0007669"/>
    <property type="project" value="InterPro"/>
</dbReference>
<evidence type="ECO:0000256" key="4">
    <source>
        <dbReference type="RuleBase" id="RU000660"/>
    </source>
</evidence>
<sequence length="233" mass="26575">MPLGRSAKHLNLTLRNLASSLIQYESITTTQAKAKLTQKYIEHLITKTKRADQTNPQQLAKVKELLRGHLYNHDITLPKMLETFPQRYANRVNGYTRILKLENRIGDNAPQCIIEMVDNGSREMRFWITAKTVARLELQGLPLDHLTEKNMKDLLLRRENGEAVFRDAVETCKKEFFGTEEQKKELKVLLPRIKGDTSGYHRTFTNYVVVPRPNKSSGAEKVDAAAGAEKVDA</sequence>
<evidence type="ECO:0000256" key="1">
    <source>
        <dbReference type="ARBA" id="ARBA00008777"/>
    </source>
</evidence>
<gene>
    <name evidence="6" type="ORF">Amon01_000878000</name>
</gene>
<organism evidence="6 7">
    <name type="scientific">Ambrosiozyma monospora</name>
    <name type="common">Yeast</name>
    <name type="synonym">Endomycopsis monosporus</name>
    <dbReference type="NCBI Taxonomy" id="43982"/>
    <lineage>
        <taxon>Eukaryota</taxon>
        <taxon>Fungi</taxon>
        <taxon>Dikarya</taxon>
        <taxon>Ascomycota</taxon>
        <taxon>Saccharomycotina</taxon>
        <taxon>Pichiomycetes</taxon>
        <taxon>Pichiales</taxon>
        <taxon>Pichiaceae</taxon>
        <taxon>Ambrosiozyma</taxon>
    </lineage>
</organism>
<comment type="similarity">
    <text evidence="1 4">Belongs to the bacterial ribosomal protein bL17 family.</text>
</comment>
<keyword evidence="2 4" id="KW-0689">Ribosomal protein</keyword>
<dbReference type="SUPFAM" id="SSF64263">
    <property type="entry name" value="Prokaryotic ribosomal protein L17"/>
    <property type="match status" value="1"/>
</dbReference>
<feature type="region of interest" description="Disordered" evidence="5">
    <location>
        <begin position="214"/>
        <end position="233"/>
    </location>
</feature>
<keyword evidence="3 4" id="KW-0687">Ribonucleoprotein</keyword>
<dbReference type="GO" id="GO:0005762">
    <property type="term" value="C:mitochondrial large ribosomal subunit"/>
    <property type="evidence" value="ECO:0007669"/>
    <property type="project" value="TreeGrafter"/>
</dbReference>
<protein>
    <submittedName>
        <fullName evidence="6">Unnamed protein product</fullName>
    </submittedName>
</protein>
<name>A0A9W6Z2N2_AMBMO</name>
<reference evidence="6" key="1">
    <citation type="submission" date="2023-04" db="EMBL/GenBank/DDBJ databases">
        <title>Ambrosiozyma monospora NBRC 1965.</title>
        <authorList>
            <person name="Ichikawa N."/>
            <person name="Sato H."/>
            <person name="Tonouchi N."/>
        </authorList>
    </citation>
    <scope>NUCLEOTIDE SEQUENCE</scope>
    <source>
        <strain evidence="6">NBRC 1965</strain>
    </source>
</reference>
<evidence type="ECO:0000313" key="6">
    <source>
        <dbReference type="EMBL" id="GMG60222.1"/>
    </source>
</evidence>
<dbReference type="PANTHER" id="PTHR14413">
    <property type="entry name" value="RIBOSOMAL PROTEIN L17"/>
    <property type="match status" value="1"/>
</dbReference>
<dbReference type="EMBL" id="BSXU01008376">
    <property type="protein sequence ID" value="GMG60222.1"/>
    <property type="molecule type" value="Genomic_DNA"/>
</dbReference>
<keyword evidence="7" id="KW-1185">Reference proteome</keyword>
<feature type="compositionally biased region" description="Basic and acidic residues" evidence="5">
    <location>
        <begin position="218"/>
        <end position="233"/>
    </location>
</feature>
<dbReference type="GO" id="GO:0006412">
    <property type="term" value="P:translation"/>
    <property type="evidence" value="ECO:0007669"/>
    <property type="project" value="InterPro"/>
</dbReference>
<evidence type="ECO:0000313" key="7">
    <source>
        <dbReference type="Proteomes" id="UP001165063"/>
    </source>
</evidence>
<dbReference type="OrthoDB" id="275000at2759"/>
<dbReference type="PROSITE" id="PS01167">
    <property type="entry name" value="RIBOSOMAL_L17"/>
    <property type="match status" value="1"/>
</dbReference>
<evidence type="ECO:0000256" key="3">
    <source>
        <dbReference type="ARBA" id="ARBA00023274"/>
    </source>
</evidence>